<protein>
    <submittedName>
        <fullName evidence="2">Uncharacterized protein</fullName>
    </submittedName>
</protein>
<organism evidence="2 3">
    <name type="scientific">Haemaphysalis longicornis</name>
    <name type="common">Bush tick</name>
    <dbReference type="NCBI Taxonomy" id="44386"/>
    <lineage>
        <taxon>Eukaryota</taxon>
        <taxon>Metazoa</taxon>
        <taxon>Ecdysozoa</taxon>
        <taxon>Arthropoda</taxon>
        <taxon>Chelicerata</taxon>
        <taxon>Arachnida</taxon>
        <taxon>Acari</taxon>
        <taxon>Parasitiformes</taxon>
        <taxon>Ixodida</taxon>
        <taxon>Ixodoidea</taxon>
        <taxon>Ixodidae</taxon>
        <taxon>Haemaphysalinae</taxon>
        <taxon>Haemaphysalis</taxon>
    </lineage>
</organism>
<dbReference type="PANTHER" id="PTHR14469:SF0">
    <property type="entry name" value="FAMILY WITH SEQUENCE SIMILARITY 113"/>
    <property type="match status" value="1"/>
</dbReference>
<evidence type="ECO:0000313" key="3">
    <source>
        <dbReference type="Proteomes" id="UP000821853"/>
    </source>
</evidence>
<name>A0A9J6G6B3_HAELO</name>
<dbReference type="EMBL" id="JABSTR010000006">
    <property type="protein sequence ID" value="KAH9373942.1"/>
    <property type="molecule type" value="Genomic_DNA"/>
</dbReference>
<comment type="caution">
    <text evidence="2">The sequence shown here is derived from an EMBL/GenBank/DDBJ whole genome shotgun (WGS) entry which is preliminary data.</text>
</comment>
<keyword evidence="3" id="KW-1185">Reference proteome</keyword>
<accession>A0A9J6G6B3</accession>
<dbReference type="Proteomes" id="UP000821853">
    <property type="component" value="Chromosome 4"/>
</dbReference>
<dbReference type="AlphaFoldDB" id="A0A9J6G6B3"/>
<reference evidence="2 3" key="1">
    <citation type="journal article" date="2020" name="Cell">
        <title>Large-Scale Comparative Analyses of Tick Genomes Elucidate Their Genetic Diversity and Vector Capacities.</title>
        <authorList>
            <consortium name="Tick Genome and Microbiome Consortium (TIGMIC)"/>
            <person name="Jia N."/>
            <person name="Wang J."/>
            <person name="Shi W."/>
            <person name="Du L."/>
            <person name="Sun Y."/>
            <person name="Zhan W."/>
            <person name="Jiang J.F."/>
            <person name="Wang Q."/>
            <person name="Zhang B."/>
            <person name="Ji P."/>
            <person name="Bell-Sakyi L."/>
            <person name="Cui X.M."/>
            <person name="Yuan T.T."/>
            <person name="Jiang B.G."/>
            <person name="Yang W.F."/>
            <person name="Lam T.T."/>
            <person name="Chang Q.C."/>
            <person name="Ding S.J."/>
            <person name="Wang X.J."/>
            <person name="Zhu J.G."/>
            <person name="Ruan X.D."/>
            <person name="Zhao L."/>
            <person name="Wei J.T."/>
            <person name="Ye R.Z."/>
            <person name="Que T.C."/>
            <person name="Du C.H."/>
            <person name="Zhou Y.H."/>
            <person name="Cheng J.X."/>
            <person name="Dai P.F."/>
            <person name="Guo W.B."/>
            <person name="Han X.H."/>
            <person name="Huang E.J."/>
            <person name="Li L.F."/>
            <person name="Wei W."/>
            <person name="Gao Y.C."/>
            <person name="Liu J.Z."/>
            <person name="Shao H.Z."/>
            <person name="Wang X."/>
            <person name="Wang C.C."/>
            <person name="Yang T.C."/>
            <person name="Huo Q.B."/>
            <person name="Li W."/>
            <person name="Chen H.Y."/>
            <person name="Chen S.E."/>
            <person name="Zhou L.G."/>
            <person name="Ni X.B."/>
            <person name="Tian J.H."/>
            <person name="Sheng Y."/>
            <person name="Liu T."/>
            <person name="Pan Y.S."/>
            <person name="Xia L.Y."/>
            <person name="Li J."/>
            <person name="Zhao F."/>
            <person name="Cao W.C."/>
        </authorList>
    </citation>
    <scope>NUCLEOTIDE SEQUENCE [LARGE SCALE GENOMIC DNA]</scope>
    <source>
        <strain evidence="2">HaeL-2018</strain>
    </source>
</reference>
<sequence length="339" mass="39131">MEEHCLGDTLVVHGKKHNGRDYREERLFCMHKTSIHFCFITRIYSDYIKSILERMVKRPPDVVMVGSCLWDITRWGPDGVKEYKENLVRFFTELSQSVPSKTLVMWVMAAPLAQDVRGGFLIPQLEFLKYSLRFHVLEANYYCREVADRFGFDVVDLHYHLRLLLEHRAEDGIHWLPLAVRLCTNVLLTHVAISWGTPLPKRQVAGQPPAPCLGYFTEKEKQIFQEEAGATDPSKEGDDTANESLLPADLSYSVIFGDDKRVMKEVINNATEAAPSRPKARRGNWRSRFENQIAPHQPLYQPWQQGPHNQPGCSYWEDPQHPMSAHQPQPGGHYMVTWF</sequence>
<dbReference type="PANTHER" id="PTHR14469">
    <property type="entry name" value="SARCOMA ANTIGEN NY-SAR-23"/>
    <property type="match status" value="1"/>
</dbReference>
<dbReference type="OrthoDB" id="9975373at2759"/>
<dbReference type="SUPFAM" id="SSF52266">
    <property type="entry name" value="SGNH hydrolase"/>
    <property type="match status" value="1"/>
</dbReference>
<gene>
    <name evidence="2" type="ORF">HPB48_001118</name>
</gene>
<proteinExistence type="inferred from homology"/>
<dbReference type="Gene3D" id="3.40.50.1110">
    <property type="entry name" value="SGNH hydrolase"/>
    <property type="match status" value="1"/>
</dbReference>
<dbReference type="InterPro" id="IPR036514">
    <property type="entry name" value="SGNH_hydro_sf"/>
</dbReference>
<evidence type="ECO:0000313" key="2">
    <source>
        <dbReference type="EMBL" id="KAH9373942.1"/>
    </source>
</evidence>
<evidence type="ECO:0000256" key="1">
    <source>
        <dbReference type="ARBA" id="ARBA00037957"/>
    </source>
</evidence>
<comment type="similarity">
    <text evidence="1">Belongs to the PC-esterase family.</text>
</comment>
<dbReference type="VEuPathDB" id="VectorBase:HLOH_062755"/>